<gene>
    <name evidence="5" type="ORF">LSINAPIS_LOCUS14372</name>
</gene>
<dbReference type="PANTHER" id="PTHR46205">
    <property type="entry name" value="LOQUACIOUS, ISOFORM B"/>
    <property type="match status" value="1"/>
</dbReference>
<dbReference type="GO" id="GO:0070578">
    <property type="term" value="C:RISC-loading complex"/>
    <property type="evidence" value="ECO:0007669"/>
    <property type="project" value="TreeGrafter"/>
</dbReference>
<evidence type="ECO:0000256" key="2">
    <source>
        <dbReference type="PROSITE-ProRule" id="PRU00266"/>
    </source>
</evidence>
<organism evidence="5 6">
    <name type="scientific">Leptidea sinapis</name>
    <dbReference type="NCBI Taxonomy" id="189913"/>
    <lineage>
        <taxon>Eukaryota</taxon>
        <taxon>Metazoa</taxon>
        <taxon>Ecdysozoa</taxon>
        <taxon>Arthropoda</taxon>
        <taxon>Hexapoda</taxon>
        <taxon>Insecta</taxon>
        <taxon>Pterygota</taxon>
        <taxon>Neoptera</taxon>
        <taxon>Endopterygota</taxon>
        <taxon>Lepidoptera</taxon>
        <taxon>Glossata</taxon>
        <taxon>Ditrysia</taxon>
        <taxon>Papilionoidea</taxon>
        <taxon>Pieridae</taxon>
        <taxon>Dismorphiinae</taxon>
        <taxon>Leptidea</taxon>
    </lineage>
</organism>
<dbReference type="PANTHER" id="PTHR46205:SF5">
    <property type="entry name" value="BLANKS-RELATED"/>
    <property type="match status" value="1"/>
</dbReference>
<accession>A0A5E4R3V3</accession>
<feature type="compositionally biased region" description="Basic and acidic residues" evidence="3">
    <location>
        <begin position="8"/>
        <end position="21"/>
    </location>
</feature>
<dbReference type="EMBL" id="FZQP02006880">
    <property type="protein sequence ID" value="VVD04664.1"/>
    <property type="molecule type" value="Genomic_DNA"/>
</dbReference>
<dbReference type="GO" id="GO:0005634">
    <property type="term" value="C:nucleus"/>
    <property type="evidence" value="ECO:0007669"/>
    <property type="project" value="TreeGrafter"/>
</dbReference>
<dbReference type="Proteomes" id="UP000324832">
    <property type="component" value="Unassembled WGS sequence"/>
</dbReference>
<evidence type="ECO:0000256" key="1">
    <source>
        <dbReference type="ARBA" id="ARBA00022884"/>
    </source>
</evidence>
<keyword evidence="1 2" id="KW-0694">RNA-binding</keyword>
<dbReference type="GO" id="GO:0003725">
    <property type="term" value="F:double-stranded RNA binding"/>
    <property type="evidence" value="ECO:0007669"/>
    <property type="project" value="TreeGrafter"/>
</dbReference>
<evidence type="ECO:0000313" key="6">
    <source>
        <dbReference type="Proteomes" id="UP000324832"/>
    </source>
</evidence>
<dbReference type="SMART" id="SM00358">
    <property type="entry name" value="DSRM"/>
    <property type="match status" value="2"/>
</dbReference>
<dbReference type="AlphaFoldDB" id="A0A5E4R3V3"/>
<evidence type="ECO:0000256" key="3">
    <source>
        <dbReference type="SAM" id="MobiDB-lite"/>
    </source>
</evidence>
<dbReference type="OrthoDB" id="6363432at2759"/>
<protein>
    <recommendedName>
        <fullName evidence="4">DRBM domain-containing protein</fullName>
    </recommendedName>
</protein>
<keyword evidence="6" id="KW-1185">Reference proteome</keyword>
<proteinExistence type="predicted"/>
<name>A0A5E4R3V3_9NEOP</name>
<dbReference type="InterPro" id="IPR051247">
    <property type="entry name" value="RLC_Component"/>
</dbReference>
<dbReference type="GO" id="GO:0005737">
    <property type="term" value="C:cytoplasm"/>
    <property type="evidence" value="ECO:0007669"/>
    <property type="project" value="TreeGrafter"/>
</dbReference>
<dbReference type="GO" id="GO:0070920">
    <property type="term" value="P:regulation of regulatory ncRNA processing"/>
    <property type="evidence" value="ECO:0007669"/>
    <property type="project" value="TreeGrafter"/>
</dbReference>
<feature type="domain" description="DRBM" evidence="4">
    <location>
        <begin position="55"/>
        <end position="126"/>
    </location>
</feature>
<dbReference type="GO" id="GO:0030422">
    <property type="term" value="P:siRNA processing"/>
    <property type="evidence" value="ECO:0007669"/>
    <property type="project" value="TreeGrafter"/>
</dbReference>
<reference evidence="5 6" key="1">
    <citation type="submission" date="2017-07" db="EMBL/GenBank/DDBJ databases">
        <authorList>
            <person name="Talla V."/>
            <person name="Backstrom N."/>
        </authorList>
    </citation>
    <scope>NUCLEOTIDE SEQUENCE [LARGE SCALE GENOMIC DNA]</scope>
</reference>
<dbReference type="GO" id="GO:0016442">
    <property type="term" value="C:RISC complex"/>
    <property type="evidence" value="ECO:0007669"/>
    <property type="project" value="TreeGrafter"/>
</dbReference>
<dbReference type="PROSITE" id="PS50137">
    <property type="entry name" value="DS_RBD"/>
    <property type="match status" value="2"/>
</dbReference>
<evidence type="ECO:0000313" key="5">
    <source>
        <dbReference type="EMBL" id="VVD04664.1"/>
    </source>
</evidence>
<dbReference type="Pfam" id="PF00035">
    <property type="entry name" value="dsrm"/>
    <property type="match status" value="1"/>
</dbReference>
<evidence type="ECO:0000259" key="4">
    <source>
        <dbReference type="PROSITE" id="PS50137"/>
    </source>
</evidence>
<feature type="region of interest" description="Disordered" evidence="3">
    <location>
        <begin position="185"/>
        <end position="209"/>
    </location>
</feature>
<dbReference type="GO" id="GO:0035197">
    <property type="term" value="F:siRNA binding"/>
    <property type="evidence" value="ECO:0007669"/>
    <property type="project" value="TreeGrafter"/>
</dbReference>
<feature type="region of interest" description="Disordered" evidence="3">
    <location>
        <begin position="1"/>
        <end position="21"/>
    </location>
</feature>
<sequence>MDMMQVQKMEHDVESQDEKTQQRIKKFGITARKLSLKERRRRRNQRLRRQITPKSALMVLNEMKQGEQITNLFKVTPVQMNHFGKLIQQNYEAECTIDGVTYKGYGDTKSAARNNAAEQAVRDLVIKCMERAKEPAPNETAATDESMEQDEDTGLPMAQLASYALFKLFSEWEQGGYKVPLMRTPGSAGSESDGTVSVAPGAGPKERQLPPKALEMHPCMLLTYMRPHQVYRELQVEGRGPPNLTFTVGVDVDGHTFTGKAGNKKEARRRAAIAACKVLFDIHFEE</sequence>
<dbReference type="SUPFAM" id="SSF54768">
    <property type="entry name" value="dsRNA-binding domain-like"/>
    <property type="match status" value="2"/>
</dbReference>
<feature type="domain" description="DRBM" evidence="4">
    <location>
        <begin position="246"/>
        <end position="281"/>
    </location>
</feature>
<dbReference type="Gene3D" id="3.30.160.20">
    <property type="match status" value="2"/>
</dbReference>
<dbReference type="InterPro" id="IPR014720">
    <property type="entry name" value="dsRBD_dom"/>
</dbReference>